<keyword evidence="3" id="KW-0862">Zinc</keyword>
<evidence type="ECO:0000256" key="4">
    <source>
        <dbReference type="PROSITE-ProRule" id="PRU00134"/>
    </source>
</evidence>
<dbReference type="GO" id="GO:0008270">
    <property type="term" value="F:zinc ion binding"/>
    <property type="evidence" value="ECO:0007669"/>
    <property type="project" value="UniProtKB-KW"/>
</dbReference>
<protein>
    <recommendedName>
        <fullName evidence="5">MYND-type domain-containing protein</fullName>
    </recommendedName>
</protein>
<evidence type="ECO:0000313" key="6">
    <source>
        <dbReference type="EMBL" id="KAK7048888.1"/>
    </source>
</evidence>
<dbReference type="PROSITE" id="PS50865">
    <property type="entry name" value="ZF_MYND_2"/>
    <property type="match status" value="1"/>
</dbReference>
<evidence type="ECO:0000256" key="3">
    <source>
        <dbReference type="ARBA" id="ARBA00022833"/>
    </source>
</evidence>
<comment type="caution">
    <text evidence="6">The sequence shown here is derived from an EMBL/GenBank/DDBJ whole genome shotgun (WGS) entry which is preliminary data.</text>
</comment>
<keyword evidence="1" id="KW-0479">Metal-binding</keyword>
<dbReference type="SUPFAM" id="SSF144232">
    <property type="entry name" value="HIT/MYND zinc finger-like"/>
    <property type="match status" value="1"/>
</dbReference>
<keyword evidence="7" id="KW-1185">Reference proteome</keyword>
<dbReference type="InterPro" id="IPR002893">
    <property type="entry name" value="Znf_MYND"/>
</dbReference>
<evidence type="ECO:0000256" key="2">
    <source>
        <dbReference type="ARBA" id="ARBA00022771"/>
    </source>
</evidence>
<dbReference type="EMBL" id="JAWWNJ010000009">
    <property type="protein sequence ID" value="KAK7048888.1"/>
    <property type="molecule type" value="Genomic_DNA"/>
</dbReference>
<accession>A0AAW0DC16</accession>
<organism evidence="6 7">
    <name type="scientific">Favolaschia claudopus</name>
    <dbReference type="NCBI Taxonomy" id="2862362"/>
    <lineage>
        <taxon>Eukaryota</taxon>
        <taxon>Fungi</taxon>
        <taxon>Dikarya</taxon>
        <taxon>Basidiomycota</taxon>
        <taxon>Agaricomycotina</taxon>
        <taxon>Agaricomycetes</taxon>
        <taxon>Agaricomycetidae</taxon>
        <taxon>Agaricales</taxon>
        <taxon>Marasmiineae</taxon>
        <taxon>Mycenaceae</taxon>
        <taxon>Favolaschia</taxon>
    </lineage>
</organism>
<evidence type="ECO:0000256" key="1">
    <source>
        <dbReference type="ARBA" id="ARBA00022723"/>
    </source>
</evidence>
<dbReference type="AlphaFoldDB" id="A0AAW0DC16"/>
<evidence type="ECO:0000259" key="5">
    <source>
        <dbReference type="PROSITE" id="PS50865"/>
    </source>
</evidence>
<name>A0AAW0DC16_9AGAR</name>
<dbReference type="Proteomes" id="UP001362999">
    <property type="component" value="Unassembled WGS sequence"/>
</dbReference>
<dbReference type="Gene3D" id="6.10.140.2220">
    <property type="match status" value="1"/>
</dbReference>
<proteinExistence type="predicted"/>
<sequence>MNFQQIIDRTVKKISASPKQVIDNARSGSITDLKDLANFWHQVPHLNLVSLGLLDLFFFHLDADKAFDTPSEANERKPESERAFYALLGLAKSADYFLPGALYHNDPAVLKAWPGIFKWSAFFFKTRVISVPPRPVEGRRAAMDVIAMTWYSLTRADNLRETMASTKGSIEIATHIWLLDSEVPFSGPQLVNIPSAAAALDAILVDASTLDRVVTAGGGKPEPLIKIAMSRTRTALGRTHIVPQEATIYLDLLGHLSRAPNHPLRLGLLNAGAIALCTRATVTLVRALNARGDPAFLDGVIAGLSYLANCLQSTEGFTWVIQSLNADLLLALVETSPYFSQMDEDDYDMITLSLKETLPTYLVYRSVIQAVDQGMQRLQPEHFKKIGKSKAKDLWNDFRSLAEERLFVVLHAAAVKGKAATCDNVQCQKIDAKNTFRKCSGCSTTLYCSKECQTVAWKEGGHKQMCKMKHRERLEGKSQAITKSDSAFFHHLATRDARHHLPLLRRLGRSSYPALRWCDLLIRIDYTVVPPDYSVVPLAEAEAERDRTGMQMRGFSNAEARSDALIERARQNPERFGLVQSKIVSGHGMQLVLSAVTGNFWEENGEFKLGTGELYSEEEDEHFTVDTEIDDVDIMLARTTINQFLAHHGEKPAF</sequence>
<feature type="domain" description="MYND-type" evidence="5">
    <location>
        <begin position="424"/>
        <end position="466"/>
    </location>
</feature>
<gene>
    <name evidence="6" type="ORF">R3P38DRAFT_2871920</name>
</gene>
<reference evidence="6 7" key="1">
    <citation type="journal article" date="2024" name="J Genomics">
        <title>Draft genome sequencing and assembly of Favolaschia claudopus CIRM-BRFM 2984 isolated from oak limbs.</title>
        <authorList>
            <person name="Navarro D."/>
            <person name="Drula E."/>
            <person name="Chaduli D."/>
            <person name="Cazenave R."/>
            <person name="Ahrendt S."/>
            <person name="Wang J."/>
            <person name="Lipzen A."/>
            <person name="Daum C."/>
            <person name="Barry K."/>
            <person name="Grigoriev I.V."/>
            <person name="Favel A."/>
            <person name="Rosso M.N."/>
            <person name="Martin F."/>
        </authorList>
    </citation>
    <scope>NUCLEOTIDE SEQUENCE [LARGE SCALE GENOMIC DNA]</scope>
    <source>
        <strain evidence="6 7">CIRM-BRFM 2984</strain>
    </source>
</reference>
<keyword evidence="2 4" id="KW-0863">Zinc-finger</keyword>
<dbReference type="Pfam" id="PF01753">
    <property type="entry name" value="zf-MYND"/>
    <property type="match status" value="1"/>
</dbReference>
<evidence type="ECO:0000313" key="7">
    <source>
        <dbReference type="Proteomes" id="UP001362999"/>
    </source>
</evidence>